<sequence>MRPASEAEKARLNDTFADLCRILSPSGEEAACAEHIERELRGIGLGVERDEAGNLLARLRGRGERTILLCAHLDTVPPHAPVDPVLVDGAWENANDGILGADNKAAVAMLIELARRCSVEGSPVGVELLFTVQEEIGLLGAQAFDKSQLKAEFGYVFDHATAIGEVVTAAPTLYRVEAEFLGKSAHAGIRPEAGHSAILAAAHAAARMPHGRIDPETTANLGYFHGGVESTNVVPERARLLAEVRSVDPEKAEAVLAGIIDALHDGASHGACDVDVITSKQVLGYRQKPSSPAVVAAEAALRAHGYEPKRIATGGASDANVFEAAGIQCVNVANGTEHNHEPTERVTQYALEAMLDIGLTLLEEAATA</sequence>
<evidence type="ECO:0000313" key="9">
    <source>
        <dbReference type="Proteomes" id="UP000278962"/>
    </source>
</evidence>
<gene>
    <name evidence="8" type="ORF">C8N24_4977</name>
</gene>
<dbReference type="InterPro" id="IPR001160">
    <property type="entry name" value="Peptidase_M20C"/>
</dbReference>
<dbReference type="PRINTS" id="PR00934">
    <property type="entry name" value="XHISDIPTASE"/>
</dbReference>
<keyword evidence="8" id="KW-0031">Aminopeptidase</keyword>
<dbReference type="OrthoDB" id="9783294at2"/>
<evidence type="ECO:0000259" key="7">
    <source>
        <dbReference type="Pfam" id="PF07687"/>
    </source>
</evidence>
<dbReference type="PANTHER" id="PTHR42994">
    <property type="entry name" value="PEPTIDASE T"/>
    <property type="match status" value="1"/>
</dbReference>
<evidence type="ECO:0000313" key="8">
    <source>
        <dbReference type="EMBL" id="RKQ86960.1"/>
    </source>
</evidence>
<dbReference type="PANTHER" id="PTHR42994:SF2">
    <property type="entry name" value="PEPTIDASE"/>
    <property type="match status" value="1"/>
</dbReference>
<accession>A0A660L5V1</accession>
<evidence type="ECO:0000256" key="5">
    <source>
        <dbReference type="ARBA" id="ARBA00022833"/>
    </source>
</evidence>
<dbReference type="Pfam" id="PF07687">
    <property type="entry name" value="M20_dimer"/>
    <property type="match status" value="1"/>
</dbReference>
<organism evidence="8 9">
    <name type="scientific">Solirubrobacter pauli</name>
    <dbReference type="NCBI Taxonomy" id="166793"/>
    <lineage>
        <taxon>Bacteria</taxon>
        <taxon>Bacillati</taxon>
        <taxon>Actinomycetota</taxon>
        <taxon>Thermoleophilia</taxon>
        <taxon>Solirubrobacterales</taxon>
        <taxon>Solirubrobacteraceae</taxon>
        <taxon>Solirubrobacter</taxon>
    </lineage>
</organism>
<dbReference type="GO" id="GO:0006508">
    <property type="term" value="P:proteolysis"/>
    <property type="evidence" value="ECO:0007669"/>
    <property type="project" value="UniProtKB-KW"/>
</dbReference>
<dbReference type="SUPFAM" id="SSF53187">
    <property type="entry name" value="Zn-dependent exopeptidases"/>
    <property type="match status" value="1"/>
</dbReference>
<dbReference type="GO" id="GO:0004177">
    <property type="term" value="F:aminopeptidase activity"/>
    <property type="evidence" value="ECO:0007669"/>
    <property type="project" value="UniProtKB-KW"/>
</dbReference>
<proteinExistence type="predicted"/>
<comment type="caution">
    <text evidence="8">The sequence shown here is derived from an EMBL/GenBank/DDBJ whole genome shotgun (WGS) entry which is preliminary data.</text>
</comment>
<evidence type="ECO:0000256" key="3">
    <source>
        <dbReference type="ARBA" id="ARBA00022723"/>
    </source>
</evidence>
<keyword evidence="3" id="KW-0479">Metal-binding</keyword>
<dbReference type="SUPFAM" id="SSF55031">
    <property type="entry name" value="Bacterial exopeptidase dimerisation domain"/>
    <property type="match status" value="1"/>
</dbReference>
<evidence type="ECO:0000256" key="4">
    <source>
        <dbReference type="ARBA" id="ARBA00022801"/>
    </source>
</evidence>
<dbReference type="InterPro" id="IPR001261">
    <property type="entry name" value="ArgE/DapE_CS"/>
</dbReference>
<dbReference type="Pfam" id="PF01546">
    <property type="entry name" value="Peptidase_M20"/>
    <property type="match status" value="1"/>
</dbReference>
<dbReference type="InterPro" id="IPR002933">
    <property type="entry name" value="Peptidase_M20"/>
</dbReference>
<dbReference type="InterPro" id="IPR011650">
    <property type="entry name" value="Peptidase_M20_dimer"/>
</dbReference>
<dbReference type="PROSITE" id="PS00758">
    <property type="entry name" value="ARGE_DAPE_CPG2_1"/>
    <property type="match status" value="1"/>
</dbReference>
<dbReference type="Proteomes" id="UP000278962">
    <property type="component" value="Unassembled WGS sequence"/>
</dbReference>
<dbReference type="Gene3D" id="3.30.70.360">
    <property type="match status" value="1"/>
</dbReference>
<keyword evidence="5" id="KW-0862">Zinc</keyword>
<protein>
    <submittedName>
        <fullName evidence="8">Tripeptide aminopeptidase</fullName>
    </submittedName>
</protein>
<keyword evidence="6" id="KW-0482">Metalloprotease</keyword>
<keyword evidence="2" id="KW-0645">Protease</keyword>
<comment type="cofactor">
    <cofactor evidence="1">
        <name>Zn(2+)</name>
        <dbReference type="ChEBI" id="CHEBI:29105"/>
    </cofactor>
</comment>
<keyword evidence="9" id="KW-1185">Reference proteome</keyword>
<keyword evidence="4" id="KW-0378">Hydrolase</keyword>
<evidence type="ECO:0000256" key="2">
    <source>
        <dbReference type="ARBA" id="ARBA00022670"/>
    </source>
</evidence>
<evidence type="ECO:0000256" key="6">
    <source>
        <dbReference type="ARBA" id="ARBA00023049"/>
    </source>
</evidence>
<dbReference type="RefSeq" id="WP_121255135.1">
    <property type="nucleotide sequence ID" value="NZ_RBIL01000002.1"/>
</dbReference>
<name>A0A660L5V1_9ACTN</name>
<dbReference type="EMBL" id="RBIL01000002">
    <property type="protein sequence ID" value="RKQ86960.1"/>
    <property type="molecule type" value="Genomic_DNA"/>
</dbReference>
<dbReference type="GO" id="GO:0046872">
    <property type="term" value="F:metal ion binding"/>
    <property type="evidence" value="ECO:0007669"/>
    <property type="project" value="UniProtKB-KW"/>
</dbReference>
<dbReference type="GO" id="GO:0008237">
    <property type="term" value="F:metallopeptidase activity"/>
    <property type="evidence" value="ECO:0007669"/>
    <property type="project" value="UniProtKB-KW"/>
</dbReference>
<dbReference type="InterPro" id="IPR036264">
    <property type="entry name" value="Bact_exopeptidase_dim_dom"/>
</dbReference>
<dbReference type="AlphaFoldDB" id="A0A660L5V1"/>
<dbReference type="Gene3D" id="3.40.630.10">
    <property type="entry name" value="Zn peptidases"/>
    <property type="match status" value="1"/>
</dbReference>
<reference evidence="8 9" key="1">
    <citation type="submission" date="2018-10" db="EMBL/GenBank/DDBJ databases">
        <title>Genomic Encyclopedia of Archaeal and Bacterial Type Strains, Phase II (KMG-II): from individual species to whole genera.</title>
        <authorList>
            <person name="Goeker M."/>
        </authorList>
    </citation>
    <scope>NUCLEOTIDE SEQUENCE [LARGE SCALE GENOMIC DNA]</scope>
    <source>
        <strain evidence="8 9">DSM 14954</strain>
    </source>
</reference>
<evidence type="ECO:0000256" key="1">
    <source>
        <dbReference type="ARBA" id="ARBA00001947"/>
    </source>
</evidence>
<feature type="domain" description="Peptidase M20 dimerisation" evidence="7">
    <location>
        <begin position="176"/>
        <end position="266"/>
    </location>
</feature>